<keyword evidence="3" id="KW-1185">Reference proteome</keyword>
<organism evidence="2 3">
    <name type="scientific">Sporolactobacillus shoreae</name>
    <dbReference type="NCBI Taxonomy" id="1465501"/>
    <lineage>
        <taxon>Bacteria</taxon>
        <taxon>Bacillati</taxon>
        <taxon>Bacillota</taxon>
        <taxon>Bacilli</taxon>
        <taxon>Bacillales</taxon>
        <taxon>Sporolactobacillaceae</taxon>
        <taxon>Sporolactobacillus</taxon>
    </lineage>
</organism>
<reference evidence="2 3" key="1">
    <citation type="journal article" date="2015" name="Int. J. Syst. Evol. Microbiol.">
        <title>Sporolactobacillus shoreae sp. nov. and Sporolactobacillus spathodeae sp. nov., two spore-forming lactic acid bacteria isolated from tree barks in Thailand.</title>
        <authorList>
            <person name="Thamacharoensuk T."/>
            <person name="Kitahara M."/>
            <person name="Ohkuma M."/>
            <person name="Thongchul N."/>
            <person name="Tanasupawat S."/>
        </authorList>
    </citation>
    <scope>NUCLEOTIDE SEQUENCE [LARGE SCALE GENOMIC DNA]</scope>
    <source>
        <strain evidence="2 3">BK92</strain>
    </source>
</reference>
<keyword evidence="1" id="KW-1133">Transmembrane helix</keyword>
<dbReference type="OrthoDB" id="2454520at2"/>
<dbReference type="InterPro" id="IPR025428">
    <property type="entry name" value="Spore_YhaL"/>
</dbReference>
<comment type="caution">
    <text evidence="2">The sequence shown here is derived from an EMBL/GenBank/DDBJ whole genome shotgun (WGS) entry which is preliminary data.</text>
</comment>
<keyword evidence="1" id="KW-0812">Transmembrane</keyword>
<dbReference type="Proteomes" id="UP000298347">
    <property type="component" value="Unassembled WGS sequence"/>
</dbReference>
<keyword evidence="1" id="KW-0472">Membrane</keyword>
<dbReference type="EMBL" id="SRJD01000004">
    <property type="protein sequence ID" value="TGA99174.1"/>
    <property type="molecule type" value="Genomic_DNA"/>
</dbReference>
<feature type="transmembrane region" description="Helical" evidence="1">
    <location>
        <begin position="36"/>
        <end position="55"/>
    </location>
</feature>
<dbReference type="RefSeq" id="WP_135347728.1">
    <property type="nucleotide sequence ID" value="NZ_SRJD01000004.1"/>
</dbReference>
<dbReference type="AlphaFoldDB" id="A0A4Z0GPM8"/>
<protein>
    <submittedName>
        <fullName evidence="2">Signal peptidase</fullName>
    </submittedName>
</protein>
<gene>
    <name evidence="2" type="ORF">E4665_05160</name>
</gene>
<name>A0A4Z0GPM8_9BACL</name>
<proteinExistence type="predicted"/>
<accession>A0A4Z0GPM8</accession>
<evidence type="ECO:0000313" key="2">
    <source>
        <dbReference type="EMBL" id="TGA99174.1"/>
    </source>
</evidence>
<sequence length="97" mass="11396">MKQARRSLFAVALLFLLFLMQQFGLIDPVLSRMGSIPWWIYLVVAGILFSGYQAFSLSRQDKEIDDEWNEEQGNIFIRRMNAEKKKRRNGKNPKAMQ</sequence>
<evidence type="ECO:0000313" key="3">
    <source>
        <dbReference type="Proteomes" id="UP000298347"/>
    </source>
</evidence>
<dbReference type="Pfam" id="PF14147">
    <property type="entry name" value="Spore_YhaL"/>
    <property type="match status" value="1"/>
</dbReference>
<evidence type="ECO:0000256" key="1">
    <source>
        <dbReference type="SAM" id="Phobius"/>
    </source>
</evidence>